<gene>
    <name evidence="3" type="ORF">ACFOEK_01370</name>
</gene>
<proteinExistence type="inferred from homology"/>
<keyword evidence="1 2" id="KW-0456">Lyase</keyword>
<comment type="caution">
    <text evidence="3">The sequence shown here is derived from an EMBL/GenBank/DDBJ whole genome shotgun (WGS) entry which is preliminary data.</text>
</comment>
<dbReference type="EMBL" id="JBHRSZ010000001">
    <property type="protein sequence ID" value="MFC3149671.1"/>
    <property type="molecule type" value="Genomic_DNA"/>
</dbReference>
<reference evidence="4" key="1">
    <citation type="journal article" date="2019" name="Int. J. Syst. Evol. Microbiol.">
        <title>The Global Catalogue of Microorganisms (GCM) 10K type strain sequencing project: providing services to taxonomists for standard genome sequencing and annotation.</title>
        <authorList>
            <consortium name="The Broad Institute Genomics Platform"/>
            <consortium name="The Broad Institute Genome Sequencing Center for Infectious Disease"/>
            <person name="Wu L."/>
            <person name="Ma J."/>
        </authorList>
    </citation>
    <scope>NUCLEOTIDE SEQUENCE [LARGE SCALE GENOMIC DNA]</scope>
    <source>
        <strain evidence="4">KCTC 52438</strain>
    </source>
</reference>
<evidence type="ECO:0000256" key="1">
    <source>
        <dbReference type="ARBA" id="ARBA00023239"/>
    </source>
</evidence>
<dbReference type="PANTHER" id="PTHR42849:SF1">
    <property type="entry name" value="N-ACETYLNEURAMINATE LYASE"/>
    <property type="match status" value="1"/>
</dbReference>
<evidence type="ECO:0000256" key="2">
    <source>
        <dbReference type="PIRNR" id="PIRNR001365"/>
    </source>
</evidence>
<dbReference type="InterPro" id="IPR002220">
    <property type="entry name" value="DapA-like"/>
</dbReference>
<evidence type="ECO:0000313" key="3">
    <source>
        <dbReference type="EMBL" id="MFC3149671.1"/>
    </source>
</evidence>
<dbReference type="CDD" id="cd00408">
    <property type="entry name" value="DHDPS-like"/>
    <property type="match status" value="1"/>
</dbReference>
<evidence type="ECO:0000313" key="4">
    <source>
        <dbReference type="Proteomes" id="UP001595476"/>
    </source>
</evidence>
<keyword evidence="4" id="KW-1185">Reference proteome</keyword>
<dbReference type="Proteomes" id="UP001595476">
    <property type="component" value="Unassembled WGS sequence"/>
</dbReference>
<name>A0ABV7HAG1_9GAMM</name>
<sequence>MLSKNVLIPLITPINEDNQVCEYSVKALIDRSKEFVEGYIPCLTSGEGWKLSEEQWCDMVRYTIKHAPHHNVITGIEKPTTLEVMHFAKLANTLGADGIIITSPFGESVSQEEIFLHYQSLHDLFPRDLYIYNESELSNNKTTPETLIKISELSNVVGIKESSNSDEFNAIRALLQANGLKVYQGWENRIVDDELADGNICSLSNLYPKLCLQATQNESPKVKSELKSEINTLCERHQLFAEDWYAYIKQFLNKAGVISSSSCIEPA</sequence>
<dbReference type="Pfam" id="PF00701">
    <property type="entry name" value="DHDPS"/>
    <property type="match status" value="1"/>
</dbReference>
<protein>
    <submittedName>
        <fullName evidence="3">Dihydrodipicolinate synthase family protein</fullName>
    </submittedName>
</protein>
<accession>A0ABV7HAG1</accession>
<dbReference type="InterPro" id="IPR013785">
    <property type="entry name" value="Aldolase_TIM"/>
</dbReference>
<dbReference type="SMART" id="SM01130">
    <property type="entry name" value="DHDPS"/>
    <property type="match status" value="1"/>
</dbReference>
<dbReference type="Gene3D" id="3.20.20.70">
    <property type="entry name" value="Aldolase class I"/>
    <property type="match status" value="1"/>
</dbReference>
<dbReference type="PIRSF" id="PIRSF001365">
    <property type="entry name" value="DHDPS"/>
    <property type="match status" value="1"/>
</dbReference>
<dbReference type="RefSeq" id="WP_386715032.1">
    <property type="nucleotide sequence ID" value="NZ_JBHRSZ010000001.1"/>
</dbReference>
<dbReference type="SUPFAM" id="SSF51569">
    <property type="entry name" value="Aldolase"/>
    <property type="match status" value="1"/>
</dbReference>
<organism evidence="3 4">
    <name type="scientific">Litoribrevibacter euphylliae</name>
    <dbReference type="NCBI Taxonomy" id="1834034"/>
    <lineage>
        <taxon>Bacteria</taxon>
        <taxon>Pseudomonadati</taxon>
        <taxon>Pseudomonadota</taxon>
        <taxon>Gammaproteobacteria</taxon>
        <taxon>Oceanospirillales</taxon>
        <taxon>Oceanospirillaceae</taxon>
        <taxon>Litoribrevibacter</taxon>
    </lineage>
</organism>
<dbReference type="PANTHER" id="PTHR42849">
    <property type="entry name" value="N-ACETYLNEURAMINATE LYASE"/>
    <property type="match status" value="1"/>
</dbReference>
<comment type="similarity">
    <text evidence="2">Belongs to the DapA family.</text>
</comment>